<evidence type="ECO:0000313" key="2">
    <source>
        <dbReference type="Proteomes" id="UP001057580"/>
    </source>
</evidence>
<reference evidence="1" key="1">
    <citation type="submission" date="2022-09" db="EMBL/GenBank/DDBJ databases">
        <title>Diverse halophilic archaea isolated from saline environments.</title>
        <authorList>
            <person name="Cui H.-L."/>
        </authorList>
    </citation>
    <scope>NUCLEOTIDE SEQUENCE</scope>
    <source>
        <strain evidence="1">ZS-35-S2</strain>
    </source>
</reference>
<keyword evidence="2" id="KW-1185">Reference proteome</keyword>
<dbReference type="RefSeq" id="WP_260643911.1">
    <property type="nucleotide sequence ID" value="NZ_CP104003.1"/>
</dbReference>
<protein>
    <submittedName>
        <fullName evidence="1">Uncharacterized protein</fullName>
    </submittedName>
</protein>
<dbReference type="EMBL" id="CP104003">
    <property type="protein sequence ID" value="UWM56797.1"/>
    <property type="molecule type" value="Genomic_DNA"/>
</dbReference>
<evidence type="ECO:0000313" key="1">
    <source>
        <dbReference type="EMBL" id="UWM56797.1"/>
    </source>
</evidence>
<gene>
    <name evidence="1" type="ORF">N0B31_10975</name>
</gene>
<accession>A0A9E7R750</accession>
<proteinExistence type="predicted"/>
<dbReference type="AlphaFoldDB" id="A0A9E7R750"/>
<organism evidence="1 2">
    <name type="scientific">Salinirubellus salinus</name>
    <dbReference type="NCBI Taxonomy" id="1364945"/>
    <lineage>
        <taxon>Archaea</taxon>
        <taxon>Methanobacteriati</taxon>
        <taxon>Methanobacteriota</taxon>
        <taxon>Stenosarchaea group</taxon>
        <taxon>Halobacteria</taxon>
        <taxon>Halobacteriales</taxon>
        <taxon>Natronomonadaceae</taxon>
        <taxon>Salinirubellus</taxon>
    </lineage>
</organism>
<name>A0A9E7R750_9EURY</name>
<dbReference type="GeneID" id="74942951"/>
<dbReference type="KEGG" id="ssai:N0B31_10975"/>
<dbReference type="Proteomes" id="UP001057580">
    <property type="component" value="Chromosome"/>
</dbReference>
<sequence>MPSTDDDGDRFGERFAEFLDSIGLEELTADYREEHRTAESNLEAAFGDAPDLSETPHVAEVNRVNEHRDGSDVVVPVVPAVFEASGEPPRQRVYEVVGTVLAAVHPVFDGADCHVRHYDVQFAYADEAAEAVVYRRVTVDPGLAERALTDSTFDAMALARAVKEGDDGDDGVPPVDFQRFDARSTSAGSYAGGHAAVHAATVAASSGAAASCASGGAGAGAGGAPGC</sequence>